<dbReference type="Gene3D" id="3.30.559.10">
    <property type="entry name" value="Chloramphenicol acetyltransferase-like domain"/>
    <property type="match status" value="1"/>
</dbReference>
<reference evidence="2" key="1">
    <citation type="submission" date="2016-02" db="EMBL/GenBank/DDBJ databases">
        <title>WGS assembly of Manihot esculenta.</title>
        <authorList>
            <person name="Bredeson J.V."/>
            <person name="Prochnik S.E."/>
            <person name="Lyons J.B."/>
            <person name="Schmutz J."/>
            <person name="Grimwood J."/>
            <person name="Vrebalov J."/>
            <person name="Bart R.S."/>
            <person name="Amuge T."/>
            <person name="Ferguson M.E."/>
            <person name="Green R."/>
            <person name="Putnam N."/>
            <person name="Stites J."/>
            <person name="Rounsley S."/>
            <person name="Rokhsar D.S."/>
        </authorList>
    </citation>
    <scope>NUCLEOTIDE SEQUENCE [LARGE SCALE GENOMIC DNA]</scope>
    <source>
        <tissue evidence="2">Leaf</tissue>
    </source>
</reference>
<dbReference type="GO" id="GO:0016747">
    <property type="term" value="F:acyltransferase activity, transferring groups other than amino-acyl groups"/>
    <property type="evidence" value="ECO:0000318"/>
    <property type="project" value="GO_Central"/>
</dbReference>
<dbReference type="STRING" id="3983.A0A2C9WAU7"/>
<evidence type="ECO:0008006" key="3">
    <source>
        <dbReference type="Google" id="ProtNLM"/>
    </source>
</evidence>
<evidence type="ECO:0000313" key="2">
    <source>
        <dbReference type="EMBL" id="OAY56774.1"/>
    </source>
</evidence>
<gene>
    <name evidence="2" type="ORF">MANES_02G043800</name>
</gene>
<dbReference type="AlphaFoldDB" id="A0A2C9WAU7"/>
<accession>A0A2C9WAU7</accession>
<dbReference type="Pfam" id="PF02458">
    <property type="entry name" value="Transferase"/>
    <property type="match status" value="1"/>
</dbReference>
<name>A0A2C9WAU7_MANES</name>
<dbReference type="EMBL" id="CM004388">
    <property type="protein sequence ID" value="OAY56774.1"/>
    <property type="molecule type" value="Genomic_DNA"/>
</dbReference>
<proteinExistence type="inferred from homology"/>
<dbReference type="InterPro" id="IPR050317">
    <property type="entry name" value="Plant_Fungal_Acyltransferase"/>
</dbReference>
<dbReference type="PANTHER" id="PTHR31642:SF299">
    <property type="entry name" value="OS02G0653400 PROTEIN"/>
    <property type="match status" value="1"/>
</dbReference>
<organism evidence="2">
    <name type="scientific">Manihot esculenta</name>
    <name type="common">Cassava</name>
    <name type="synonym">Jatropha manihot</name>
    <dbReference type="NCBI Taxonomy" id="3983"/>
    <lineage>
        <taxon>Eukaryota</taxon>
        <taxon>Viridiplantae</taxon>
        <taxon>Streptophyta</taxon>
        <taxon>Embryophyta</taxon>
        <taxon>Tracheophyta</taxon>
        <taxon>Spermatophyta</taxon>
        <taxon>Magnoliopsida</taxon>
        <taxon>eudicotyledons</taxon>
        <taxon>Gunneridae</taxon>
        <taxon>Pentapetalae</taxon>
        <taxon>rosids</taxon>
        <taxon>fabids</taxon>
        <taxon>Malpighiales</taxon>
        <taxon>Euphorbiaceae</taxon>
        <taxon>Crotonoideae</taxon>
        <taxon>Manihoteae</taxon>
        <taxon>Manihot</taxon>
    </lineage>
</organism>
<sequence>MATSNGVPKSQIEAFQTVTPLKVTDPREVRLISTAEPIGSGIFTGCLNIVLYYNKAMVEDSGWLVAGWIKESLGRALREQPMLSGRLRRGEDGHGELEIVSNDSGARLVEAKISVPLQEFLDLKEKEKAETELVFWKDIDEQSPQFSPLLYVQVTNFQCGGYSIGISCSLLLADLLIMDKFLLKWANFQKDMLSKNDEVNQVPIFYLPNLKPPSLAGNGNFSPASSERCGPTMIFKITGETVDLKNEVSKKLALLCIEQAEKKFGSETISSEFCFLMNESLRFTKVENCKKTELVKSHLKSDQVTITCSSLKDYLGINEIAFKEGNKPAHTSHWIGSVNSGLVVAIPSSGASELNFIITIPNEKAI</sequence>
<comment type="similarity">
    <text evidence="1">Belongs to the plant acyltransferase family.</text>
</comment>
<protein>
    <recommendedName>
        <fullName evidence="3">Transferase family protein</fullName>
    </recommendedName>
</protein>
<dbReference type="PANTHER" id="PTHR31642">
    <property type="entry name" value="TRICHOTHECENE 3-O-ACETYLTRANSFERASE"/>
    <property type="match status" value="1"/>
</dbReference>
<dbReference type="InterPro" id="IPR023213">
    <property type="entry name" value="CAT-like_dom_sf"/>
</dbReference>
<evidence type="ECO:0000256" key="1">
    <source>
        <dbReference type="ARBA" id="ARBA00009861"/>
    </source>
</evidence>
<dbReference type="OMA" id="MIRYTRY"/>